<dbReference type="EnsemblPlants" id="Kaladp0045s0147.1.v1.1">
    <property type="protein sequence ID" value="Kaladp0045s0147.1.v1.1.CDS.1"/>
    <property type="gene ID" value="Kaladp0045s0147.v1.1"/>
</dbReference>
<evidence type="ECO:0000313" key="2">
    <source>
        <dbReference type="EnsemblPlants" id="Kaladp0045s0147.1.v1.1.CDS.1"/>
    </source>
</evidence>
<dbReference type="AlphaFoldDB" id="A0A7N0TU52"/>
<organism evidence="2 3">
    <name type="scientific">Kalanchoe fedtschenkoi</name>
    <name type="common">Lavender scallops</name>
    <name type="synonym">South American air plant</name>
    <dbReference type="NCBI Taxonomy" id="63787"/>
    <lineage>
        <taxon>Eukaryota</taxon>
        <taxon>Viridiplantae</taxon>
        <taxon>Streptophyta</taxon>
        <taxon>Embryophyta</taxon>
        <taxon>Tracheophyta</taxon>
        <taxon>Spermatophyta</taxon>
        <taxon>Magnoliopsida</taxon>
        <taxon>eudicotyledons</taxon>
        <taxon>Gunneridae</taxon>
        <taxon>Pentapetalae</taxon>
        <taxon>Saxifragales</taxon>
        <taxon>Crassulaceae</taxon>
        <taxon>Kalanchoe</taxon>
    </lineage>
</organism>
<feature type="compositionally biased region" description="Pro residues" evidence="1">
    <location>
        <begin position="116"/>
        <end position="161"/>
    </location>
</feature>
<sequence>MYGCSVFFSPSSVTMIKKSMAFYSSKLNFPRTIPQQGPHSTHFMFPGRTFYARDPSHPAGSAGKSPSEFPNRGPAYQPNYPVEVPELPDDPDLEPVAPPEIIADPPPTGPGQNPGPDFPVPPTTPPPKPDIPIPPPDWTPPPPGEPSPPTPDPPAGPGIVF</sequence>
<dbReference type="Proteomes" id="UP000594263">
    <property type="component" value="Unplaced"/>
</dbReference>
<accession>A0A7N0TU52</accession>
<protein>
    <submittedName>
        <fullName evidence="2">Uncharacterized protein</fullName>
    </submittedName>
</protein>
<keyword evidence="3" id="KW-1185">Reference proteome</keyword>
<dbReference type="Gramene" id="Kaladp0045s0147.1.v1.1">
    <property type="protein sequence ID" value="Kaladp0045s0147.1.v1.1.CDS.1"/>
    <property type="gene ID" value="Kaladp0045s0147.v1.1"/>
</dbReference>
<evidence type="ECO:0000313" key="3">
    <source>
        <dbReference type="Proteomes" id="UP000594263"/>
    </source>
</evidence>
<feature type="region of interest" description="Disordered" evidence="1">
    <location>
        <begin position="47"/>
        <end position="161"/>
    </location>
</feature>
<reference evidence="2" key="1">
    <citation type="submission" date="2021-01" db="UniProtKB">
        <authorList>
            <consortium name="EnsemblPlants"/>
        </authorList>
    </citation>
    <scope>IDENTIFICATION</scope>
</reference>
<proteinExistence type="predicted"/>
<name>A0A7N0TU52_KALFE</name>
<evidence type="ECO:0000256" key="1">
    <source>
        <dbReference type="SAM" id="MobiDB-lite"/>
    </source>
</evidence>